<keyword evidence="3" id="KW-0732">Signal</keyword>
<dbReference type="SUPFAM" id="SSF53850">
    <property type="entry name" value="Periplasmic binding protein-like II"/>
    <property type="match status" value="1"/>
</dbReference>
<dbReference type="Pfam" id="PF13531">
    <property type="entry name" value="SBP_bac_11"/>
    <property type="match status" value="1"/>
</dbReference>
<protein>
    <submittedName>
        <fullName evidence="5">Molybdate transport system substrate-binding protein</fullName>
    </submittedName>
</protein>
<dbReference type="RefSeq" id="WP_090078912.1">
    <property type="nucleotide sequence ID" value="NZ_FOQT01000001.1"/>
</dbReference>
<dbReference type="PANTHER" id="PTHR30632:SF14">
    <property type="entry name" value="TUNGSTATE_MOLYBDATE_CHROMATE-BINDING PROTEIN MODA"/>
    <property type="match status" value="1"/>
</dbReference>
<feature type="binding site" evidence="4">
    <location>
        <position position="166"/>
    </location>
    <ligand>
        <name>molybdate</name>
        <dbReference type="ChEBI" id="CHEBI:36264"/>
    </ligand>
</feature>
<dbReference type="PROSITE" id="PS51257">
    <property type="entry name" value="PROKAR_LIPOPROTEIN"/>
    <property type="match status" value="1"/>
</dbReference>
<feature type="binding site" evidence="4">
    <location>
        <position position="60"/>
    </location>
    <ligand>
        <name>molybdate</name>
        <dbReference type="ChEBI" id="CHEBI:36264"/>
    </ligand>
</feature>
<evidence type="ECO:0000256" key="3">
    <source>
        <dbReference type="ARBA" id="ARBA00022729"/>
    </source>
</evidence>
<dbReference type="NCBIfam" id="TIGR01256">
    <property type="entry name" value="modA"/>
    <property type="match status" value="1"/>
</dbReference>
<proteinExistence type="inferred from homology"/>
<name>A0A1I3E5F6_9FLAO</name>
<evidence type="ECO:0000256" key="1">
    <source>
        <dbReference type="ARBA" id="ARBA00009175"/>
    </source>
</evidence>
<accession>A0A1I3E5F6</accession>
<dbReference type="STRING" id="1125876.SAMN05443292_0887"/>
<dbReference type="GO" id="GO:0015689">
    <property type="term" value="P:molybdate ion transport"/>
    <property type="evidence" value="ECO:0007669"/>
    <property type="project" value="InterPro"/>
</dbReference>
<evidence type="ECO:0000313" key="6">
    <source>
        <dbReference type="Proteomes" id="UP000198931"/>
    </source>
</evidence>
<keyword evidence="6" id="KW-1185">Reference proteome</keyword>
<dbReference type="PIRSF" id="PIRSF004846">
    <property type="entry name" value="ModA"/>
    <property type="match status" value="1"/>
</dbReference>
<dbReference type="CDD" id="cd13539">
    <property type="entry name" value="PBP2_AvModA"/>
    <property type="match status" value="1"/>
</dbReference>
<dbReference type="PANTHER" id="PTHR30632">
    <property type="entry name" value="MOLYBDATE-BINDING PERIPLASMIC PROTEIN"/>
    <property type="match status" value="1"/>
</dbReference>
<organism evidence="5 6">
    <name type="scientific">Halpernia frigidisoli</name>
    <dbReference type="NCBI Taxonomy" id="1125876"/>
    <lineage>
        <taxon>Bacteria</taxon>
        <taxon>Pseudomonadati</taxon>
        <taxon>Bacteroidota</taxon>
        <taxon>Flavobacteriia</taxon>
        <taxon>Flavobacteriales</taxon>
        <taxon>Weeksellaceae</taxon>
        <taxon>Chryseobacterium group</taxon>
        <taxon>Halpernia</taxon>
    </lineage>
</organism>
<evidence type="ECO:0000256" key="2">
    <source>
        <dbReference type="ARBA" id="ARBA00022723"/>
    </source>
</evidence>
<reference evidence="5 6" key="1">
    <citation type="submission" date="2016-10" db="EMBL/GenBank/DDBJ databases">
        <authorList>
            <person name="de Groot N.N."/>
        </authorList>
    </citation>
    <scope>NUCLEOTIDE SEQUENCE [LARGE SCALE GENOMIC DNA]</scope>
    <source>
        <strain evidence="5 6">DSM 26000</strain>
    </source>
</reference>
<evidence type="ECO:0000313" key="5">
    <source>
        <dbReference type="EMBL" id="SFH94175.1"/>
    </source>
</evidence>
<dbReference type="OrthoDB" id="9785015at2"/>
<dbReference type="Gene3D" id="3.40.190.10">
    <property type="entry name" value="Periplasmic binding protein-like II"/>
    <property type="match status" value="2"/>
</dbReference>
<gene>
    <name evidence="5" type="ORF">SAMN05443292_0887</name>
</gene>
<dbReference type="EMBL" id="FOQT01000001">
    <property type="protein sequence ID" value="SFH94175.1"/>
    <property type="molecule type" value="Genomic_DNA"/>
</dbReference>
<dbReference type="GO" id="GO:0046872">
    <property type="term" value="F:metal ion binding"/>
    <property type="evidence" value="ECO:0007669"/>
    <property type="project" value="UniProtKB-KW"/>
</dbReference>
<sequence length="249" mass="27892">MKKLLPLFLAVFFVIFSCKEKETKKLNIAVAANMQFAMKDLIKKFTEISGIQCETNVGSSGKLTAQIQQNAPVDIFISADMKYPEELYKAGFTIKKPEIYAYGKLVMWSINKDVKPSFDILTTDKIKHIAVANPKLAPYGKATVEVLEKMKLYDVIKNKLVFGESISQTNQFIISRAAEIGFTAKSVVLSPEMKGKGSWIDVNESDYSPIAQGVVVIKHKNAENADAQKFYDFLFSPDANKIMVNYGYK</sequence>
<dbReference type="InterPro" id="IPR044084">
    <property type="entry name" value="AvModA-like_subst-bd"/>
</dbReference>
<dbReference type="InterPro" id="IPR050682">
    <property type="entry name" value="ModA/WtpA"/>
</dbReference>
<keyword evidence="4" id="KW-0500">Molybdenum</keyword>
<dbReference type="GO" id="GO:0030973">
    <property type="term" value="F:molybdate ion binding"/>
    <property type="evidence" value="ECO:0007669"/>
    <property type="project" value="InterPro"/>
</dbReference>
<keyword evidence="2 4" id="KW-0479">Metal-binding</keyword>
<dbReference type="AlphaFoldDB" id="A0A1I3E5F6"/>
<comment type="similarity">
    <text evidence="1">Belongs to the bacterial solute-binding protein ModA family.</text>
</comment>
<evidence type="ECO:0000256" key="4">
    <source>
        <dbReference type="PIRSR" id="PIRSR004846-1"/>
    </source>
</evidence>
<dbReference type="InterPro" id="IPR005950">
    <property type="entry name" value="ModA"/>
</dbReference>
<dbReference type="Proteomes" id="UP000198931">
    <property type="component" value="Unassembled WGS sequence"/>
</dbReference>